<accession>A0A1H3GE36</accession>
<keyword evidence="2" id="KW-1003">Cell membrane</keyword>
<evidence type="ECO:0000313" key="5">
    <source>
        <dbReference type="Proteomes" id="UP000183918"/>
    </source>
</evidence>
<protein>
    <recommendedName>
        <fullName evidence="2">Biotin transporter</fullName>
    </recommendedName>
</protein>
<feature type="transmembrane region" description="Helical" evidence="3">
    <location>
        <begin position="128"/>
        <end position="149"/>
    </location>
</feature>
<dbReference type="EMBL" id="FNPG01000006">
    <property type="protein sequence ID" value="SDY01320.1"/>
    <property type="molecule type" value="Genomic_DNA"/>
</dbReference>
<dbReference type="PANTHER" id="PTHR34295">
    <property type="entry name" value="BIOTIN TRANSPORTER BIOY"/>
    <property type="match status" value="1"/>
</dbReference>
<dbReference type="GO" id="GO:0015225">
    <property type="term" value="F:biotin transmembrane transporter activity"/>
    <property type="evidence" value="ECO:0007669"/>
    <property type="project" value="UniProtKB-UniRule"/>
</dbReference>
<keyword evidence="2" id="KW-0813">Transport</keyword>
<organism evidence="4 5">
    <name type="scientific">Lachnobacterium bovis DSM 14045</name>
    <dbReference type="NCBI Taxonomy" id="1122142"/>
    <lineage>
        <taxon>Bacteria</taxon>
        <taxon>Bacillati</taxon>
        <taxon>Bacillota</taxon>
        <taxon>Clostridia</taxon>
        <taxon>Lachnospirales</taxon>
        <taxon>Lachnospiraceae</taxon>
        <taxon>Lachnobacterium</taxon>
    </lineage>
</organism>
<evidence type="ECO:0000256" key="2">
    <source>
        <dbReference type="PIRNR" id="PIRNR016661"/>
    </source>
</evidence>
<dbReference type="Gene3D" id="1.10.1760.20">
    <property type="match status" value="1"/>
</dbReference>
<sequence>MDNMKISREKSNSSVFFSVKNMTTIAMMTAVICVLGPFSVPIGRVPISLLPLAVFLAVYIIGTVRGTIAYSIYLLLGLVGAPVFGGGSGGPSVVFGPTGGYLVSFIFMALLSGFFIHRFYKNVVIQGIGMFLGILLAYGCGTIWFMILMKCNLKVALTQCVFPFIPFDIVKVIVGIIVGRSVRRRLIAANVIED</sequence>
<evidence type="ECO:0000313" key="4">
    <source>
        <dbReference type="EMBL" id="SDY01320.1"/>
    </source>
</evidence>
<name>A0A1H3GE36_9FIRM</name>
<feature type="transmembrane region" description="Helical" evidence="3">
    <location>
        <begin position="21"/>
        <end position="39"/>
    </location>
</feature>
<evidence type="ECO:0000256" key="3">
    <source>
        <dbReference type="SAM" id="Phobius"/>
    </source>
</evidence>
<keyword evidence="3" id="KW-0812">Transmembrane</keyword>
<dbReference type="PANTHER" id="PTHR34295:SF1">
    <property type="entry name" value="BIOTIN TRANSPORTER BIOY"/>
    <property type="match status" value="1"/>
</dbReference>
<dbReference type="Proteomes" id="UP000183918">
    <property type="component" value="Unassembled WGS sequence"/>
</dbReference>
<dbReference type="AlphaFoldDB" id="A0A1H3GE36"/>
<dbReference type="PIRSF" id="PIRSF016661">
    <property type="entry name" value="BioY"/>
    <property type="match status" value="1"/>
</dbReference>
<evidence type="ECO:0000256" key="1">
    <source>
        <dbReference type="ARBA" id="ARBA00010692"/>
    </source>
</evidence>
<feature type="transmembrane region" description="Helical" evidence="3">
    <location>
        <begin position="45"/>
        <end position="61"/>
    </location>
</feature>
<feature type="transmembrane region" description="Helical" evidence="3">
    <location>
        <begin position="155"/>
        <end position="178"/>
    </location>
</feature>
<comment type="subcellular location">
    <subcellularLocation>
        <location evidence="2">Cell membrane</location>
        <topology evidence="2">Multi-pass membrane protein</topology>
    </subcellularLocation>
</comment>
<keyword evidence="3" id="KW-1133">Transmembrane helix</keyword>
<dbReference type="GO" id="GO:0005886">
    <property type="term" value="C:plasma membrane"/>
    <property type="evidence" value="ECO:0007669"/>
    <property type="project" value="UniProtKB-SubCell"/>
</dbReference>
<feature type="transmembrane region" description="Helical" evidence="3">
    <location>
        <begin position="99"/>
        <end position="116"/>
    </location>
</feature>
<comment type="similarity">
    <text evidence="1 2">Belongs to the BioY family.</text>
</comment>
<dbReference type="RefSeq" id="WP_242871414.1">
    <property type="nucleotide sequence ID" value="NZ_FNPG01000006.1"/>
</dbReference>
<dbReference type="Pfam" id="PF02632">
    <property type="entry name" value="BioY"/>
    <property type="match status" value="1"/>
</dbReference>
<dbReference type="InterPro" id="IPR003784">
    <property type="entry name" value="BioY"/>
</dbReference>
<dbReference type="eggNOG" id="COG1268">
    <property type="taxonomic scope" value="Bacteria"/>
</dbReference>
<keyword evidence="5" id="KW-1185">Reference proteome</keyword>
<feature type="transmembrane region" description="Helical" evidence="3">
    <location>
        <begin position="68"/>
        <end position="87"/>
    </location>
</feature>
<keyword evidence="2 3" id="KW-0472">Membrane</keyword>
<proteinExistence type="inferred from homology"/>
<reference evidence="4 5" key="1">
    <citation type="submission" date="2016-10" db="EMBL/GenBank/DDBJ databases">
        <authorList>
            <person name="de Groot N.N."/>
        </authorList>
    </citation>
    <scope>NUCLEOTIDE SEQUENCE [LARGE SCALE GENOMIC DNA]</scope>
    <source>
        <strain evidence="4 5">DSM 14045</strain>
    </source>
</reference>
<gene>
    <name evidence="4" type="ORF">SAMN02910414_00537</name>
</gene>
<dbReference type="STRING" id="1122142.SAMN02910414_00537"/>